<evidence type="ECO:0000313" key="1">
    <source>
        <dbReference type="EMBL" id="CAL1684078.1"/>
    </source>
</evidence>
<dbReference type="EMBL" id="OZ034828">
    <property type="protein sequence ID" value="CAL1684078.1"/>
    <property type="molecule type" value="Genomic_DNA"/>
</dbReference>
<sequence>MFIIVETIEDGEKNLCVVPESWEKNEILYWPPGRKGLNLRRDDSVLPDFNNWSKQKCIVKRKNFVTFQAAIKAEKFLSRFDDTEDEESYLAQNSSKQTQCSQKKNIDFNNLMAENNIINNIIDTEPTKNVEINQSDNIPISVQIP</sequence>
<dbReference type="Proteomes" id="UP001497644">
    <property type="component" value="Chromosome 5"/>
</dbReference>
<protein>
    <submittedName>
        <fullName evidence="1">Uncharacterized protein</fullName>
    </submittedName>
</protein>
<proteinExistence type="predicted"/>
<keyword evidence="2" id="KW-1185">Reference proteome</keyword>
<gene>
    <name evidence="1" type="ORF">LPLAT_LOCUS9781</name>
</gene>
<organism evidence="1 2">
    <name type="scientific">Lasius platythorax</name>
    <dbReference type="NCBI Taxonomy" id="488582"/>
    <lineage>
        <taxon>Eukaryota</taxon>
        <taxon>Metazoa</taxon>
        <taxon>Ecdysozoa</taxon>
        <taxon>Arthropoda</taxon>
        <taxon>Hexapoda</taxon>
        <taxon>Insecta</taxon>
        <taxon>Pterygota</taxon>
        <taxon>Neoptera</taxon>
        <taxon>Endopterygota</taxon>
        <taxon>Hymenoptera</taxon>
        <taxon>Apocrita</taxon>
        <taxon>Aculeata</taxon>
        <taxon>Formicoidea</taxon>
        <taxon>Formicidae</taxon>
        <taxon>Formicinae</taxon>
        <taxon>Lasius</taxon>
        <taxon>Lasius</taxon>
    </lineage>
</organism>
<reference evidence="1" key="1">
    <citation type="submission" date="2024-04" db="EMBL/GenBank/DDBJ databases">
        <authorList>
            <consortium name="Molecular Ecology Group"/>
        </authorList>
    </citation>
    <scope>NUCLEOTIDE SEQUENCE</scope>
</reference>
<dbReference type="AlphaFoldDB" id="A0AAV2NWK2"/>
<evidence type="ECO:0000313" key="2">
    <source>
        <dbReference type="Proteomes" id="UP001497644"/>
    </source>
</evidence>
<name>A0AAV2NWK2_9HYME</name>
<accession>A0AAV2NWK2</accession>